<evidence type="ECO:0000313" key="2">
    <source>
        <dbReference type="Proteomes" id="UP001157974"/>
    </source>
</evidence>
<proteinExistence type="predicted"/>
<name>A0AAV8UHX0_9RHOD</name>
<accession>A0AAV8UHX0</accession>
<organism evidence="1 2">
    <name type="scientific">Rhodosorus marinus</name>
    <dbReference type="NCBI Taxonomy" id="101924"/>
    <lineage>
        <taxon>Eukaryota</taxon>
        <taxon>Rhodophyta</taxon>
        <taxon>Stylonematophyceae</taxon>
        <taxon>Stylonematales</taxon>
        <taxon>Stylonemataceae</taxon>
        <taxon>Rhodosorus</taxon>
    </lineage>
</organism>
<protein>
    <submittedName>
        <fullName evidence="1">Uncharacterized protein</fullName>
    </submittedName>
</protein>
<dbReference type="AlphaFoldDB" id="A0AAV8UHX0"/>
<evidence type="ECO:0000313" key="1">
    <source>
        <dbReference type="EMBL" id="KAJ8901036.1"/>
    </source>
</evidence>
<gene>
    <name evidence="1" type="ORF">NDN08_004898</name>
</gene>
<comment type="caution">
    <text evidence="1">The sequence shown here is derived from an EMBL/GenBank/DDBJ whole genome shotgun (WGS) entry which is preliminary data.</text>
</comment>
<dbReference type="Proteomes" id="UP001157974">
    <property type="component" value="Unassembled WGS sequence"/>
</dbReference>
<reference evidence="1 2" key="1">
    <citation type="journal article" date="2023" name="Nat. Commun.">
        <title>Origin of minicircular mitochondrial genomes in red algae.</title>
        <authorList>
            <person name="Lee Y."/>
            <person name="Cho C.H."/>
            <person name="Lee Y.M."/>
            <person name="Park S.I."/>
            <person name="Yang J.H."/>
            <person name="West J.A."/>
            <person name="Bhattacharya D."/>
            <person name="Yoon H.S."/>
        </authorList>
    </citation>
    <scope>NUCLEOTIDE SEQUENCE [LARGE SCALE GENOMIC DNA]</scope>
    <source>
        <strain evidence="1 2">CCMP1338</strain>
        <tissue evidence="1">Whole cell</tissue>
    </source>
</reference>
<sequence>MKLASMGSLRSFRLRGSSLNVNDNDKLTKKDSKKGNAMNSVLEDKDNWLSSMDVLGHSEDLGSVMDSNVQLFDDL</sequence>
<dbReference type="EMBL" id="JAMWBK010000012">
    <property type="protein sequence ID" value="KAJ8901036.1"/>
    <property type="molecule type" value="Genomic_DNA"/>
</dbReference>
<keyword evidence="2" id="KW-1185">Reference proteome</keyword>